<keyword evidence="2" id="KW-1185">Reference proteome</keyword>
<sequence length="125" mass="12910">MSKEGEGVEKRLVQAGQQAVAWLAAHPDSIWAARGAAAMLRAVREHAHHLAAAQRLLSPSSLEALLPAVAPGLASPSQSLRCALLAVLTAFDQPHLTPTGDNSTAGAQAGGDAKVPRFMMGCLLV</sequence>
<comment type="caution">
    <text evidence="1">The sequence shown here is derived from an EMBL/GenBank/DDBJ whole genome shotgun (WGS) entry which is preliminary data.</text>
</comment>
<accession>A0A699Z8D6</accession>
<protein>
    <submittedName>
        <fullName evidence="1">Uncharacterized protein</fullName>
    </submittedName>
</protein>
<gene>
    <name evidence="1" type="ORF">HaLaN_11597</name>
</gene>
<dbReference type="AlphaFoldDB" id="A0A699Z8D6"/>
<dbReference type="Proteomes" id="UP000485058">
    <property type="component" value="Unassembled WGS sequence"/>
</dbReference>
<reference evidence="1 2" key="1">
    <citation type="submission" date="2020-02" db="EMBL/GenBank/DDBJ databases">
        <title>Draft genome sequence of Haematococcus lacustris strain NIES-144.</title>
        <authorList>
            <person name="Morimoto D."/>
            <person name="Nakagawa S."/>
            <person name="Yoshida T."/>
            <person name="Sawayama S."/>
        </authorList>
    </citation>
    <scope>NUCLEOTIDE SEQUENCE [LARGE SCALE GENOMIC DNA]</scope>
    <source>
        <strain evidence="1 2">NIES-144</strain>
    </source>
</reference>
<proteinExistence type="predicted"/>
<organism evidence="1 2">
    <name type="scientific">Haematococcus lacustris</name>
    <name type="common">Green alga</name>
    <name type="synonym">Haematococcus pluvialis</name>
    <dbReference type="NCBI Taxonomy" id="44745"/>
    <lineage>
        <taxon>Eukaryota</taxon>
        <taxon>Viridiplantae</taxon>
        <taxon>Chlorophyta</taxon>
        <taxon>core chlorophytes</taxon>
        <taxon>Chlorophyceae</taxon>
        <taxon>CS clade</taxon>
        <taxon>Chlamydomonadales</taxon>
        <taxon>Haematococcaceae</taxon>
        <taxon>Haematococcus</taxon>
    </lineage>
</organism>
<name>A0A699Z8D6_HAELA</name>
<dbReference type="EMBL" id="BLLF01000842">
    <property type="protein sequence ID" value="GFH15378.1"/>
    <property type="molecule type" value="Genomic_DNA"/>
</dbReference>
<evidence type="ECO:0000313" key="1">
    <source>
        <dbReference type="EMBL" id="GFH15378.1"/>
    </source>
</evidence>
<evidence type="ECO:0000313" key="2">
    <source>
        <dbReference type="Proteomes" id="UP000485058"/>
    </source>
</evidence>